<dbReference type="AlphaFoldDB" id="A0A7J9DS72"/>
<dbReference type="InterPro" id="IPR044730">
    <property type="entry name" value="RNase_H-like_dom_plant"/>
</dbReference>
<proteinExistence type="predicted"/>
<dbReference type="EMBL" id="JABEZW010000004">
    <property type="protein sequence ID" value="MBA0763541.1"/>
    <property type="molecule type" value="Genomic_DNA"/>
</dbReference>
<dbReference type="InterPro" id="IPR053151">
    <property type="entry name" value="RNase_H-like"/>
</dbReference>
<dbReference type="GO" id="GO:0003676">
    <property type="term" value="F:nucleic acid binding"/>
    <property type="evidence" value="ECO:0007669"/>
    <property type="project" value="InterPro"/>
</dbReference>
<evidence type="ECO:0000313" key="2">
    <source>
        <dbReference type="EMBL" id="MBA0763541.1"/>
    </source>
</evidence>
<dbReference type="Proteomes" id="UP000593568">
    <property type="component" value="Unassembled WGS sequence"/>
</dbReference>
<evidence type="ECO:0000313" key="3">
    <source>
        <dbReference type="Proteomes" id="UP000593568"/>
    </source>
</evidence>
<evidence type="ECO:0000259" key="1">
    <source>
        <dbReference type="Pfam" id="PF13456"/>
    </source>
</evidence>
<accession>A0A7J9DS72</accession>
<dbReference type="Pfam" id="PF13456">
    <property type="entry name" value="RVT_3"/>
    <property type="match status" value="1"/>
</dbReference>
<reference evidence="2 3" key="1">
    <citation type="journal article" date="2019" name="Genome Biol. Evol.">
        <title>Insights into the evolution of the New World diploid cottons (Gossypium, subgenus Houzingenia) based on genome sequencing.</title>
        <authorList>
            <person name="Grover C.E."/>
            <person name="Arick M.A. 2nd"/>
            <person name="Thrash A."/>
            <person name="Conover J.L."/>
            <person name="Sanders W.S."/>
            <person name="Peterson D.G."/>
            <person name="Frelichowski J.E."/>
            <person name="Scheffler J.A."/>
            <person name="Scheffler B.E."/>
            <person name="Wendel J.F."/>
        </authorList>
    </citation>
    <scope>NUCLEOTIDE SEQUENCE [LARGE SCALE GENOMIC DNA]</scope>
    <source>
        <strain evidence="2">8</strain>
        <tissue evidence="2">Leaf</tissue>
    </source>
</reference>
<dbReference type="InterPro" id="IPR036397">
    <property type="entry name" value="RNaseH_sf"/>
</dbReference>
<gene>
    <name evidence="2" type="ORF">Gotri_012973</name>
</gene>
<dbReference type="GO" id="GO:0004523">
    <property type="term" value="F:RNA-DNA hybrid ribonuclease activity"/>
    <property type="evidence" value="ECO:0007669"/>
    <property type="project" value="InterPro"/>
</dbReference>
<keyword evidence="3" id="KW-1185">Reference proteome</keyword>
<dbReference type="PANTHER" id="PTHR47723">
    <property type="entry name" value="OS05G0353850 PROTEIN"/>
    <property type="match status" value="1"/>
</dbReference>
<dbReference type="Gene3D" id="3.30.420.10">
    <property type="entry name" value="Ribonuclease H-like superfamily/Ribonuclease H"/>
    <property type="match status" value="1"/>
</dbReference>
<feature type="non-terminal residue" evidence="2">
    <location>
        <position position="145"/>
    </location>
</feature>
<sequence length="145" mass="16551">MILETKCCLQTVAVAGELGFQDICVEGDTLTVVKKLNDEHNDRSEIANIIKELKNRYSRFRNICFRHTFRSANGAAHGIAFYGQQYDSPIYWVGEVPPEIEHLILKDMLGFQGLLIERRGNNFFLKDQGHFEGFLGCKKGSYAFK</sequence>
<comment type="caution">
    <text evidence="2">The sequence shown here is derived from an EMBL/GenBank/DDBJ whole genome shotgun (WGS) entry which is preliminary data.</text>
</comment>
<protein>
    <recommendedName>
        <fullName evidence="1">RNase H type-1 domain-containing protein</fullName>
    </recommendedName>
</protein>
<organism evidence="2 3">
    <name type="scientific">Gossypium trilobum</name>
    <dbReference type="NCBI Taxonomy" id="34281"/>
    <lineage>
        <taxon>Eukaryota</taxon>
        <taxon>Viridiplantae</taxon>
        <taxon>Streptophyta</taxon>
        <taxon>Embryophyta</taxon>
        <taxon>Tracheophyta</taxon>
        <taxon>Spermatophyta</taxon>
        <taxon>Magnoliopsida</taxon>
        <taxon>eudicotyledons</taxon>
        <taxon>Gunneridae</taxon>
        <taxon>Pentapetalae</taxon>
        <taxon>rosids</taxon>
        <taxon>malvids</taxon>
        <taxon>Malvales</taxon>
        <taxon>Malvaceae</taxon>
        <taxon>Malvoideae</taxon>
        <taxon>Gossypium</taxon>
    </lineage>
</organism>
<dbReference type="InterPro" id="IPR002156">
    <property type="entry name" value="RNaseH_domain"/>
</dbReference>
<dbReference type="PANTHER" id="PTHR47723:SF19">
    <property type="entry name" value="POLYNUCLEOTIDYL TRANSFERASE, RIBONUCLEASE H-LIKE SUPERFAMILY PROTEIN"/>
    <property type="match status" value="1"/>
</dbReference>
<dbReference type="CDD" id="cd06222">
    <property type="entry name" value="RNase_H_like"/>
    <property type="match status" value="1"/>
</dbReference>
<feature type="domain" description="RNase H type-1" evidence="1">
    <location>
        <begin position="4"/>
        <end position="80"/>
    </location>
</feature>
<name>A0A7J9DS72_9ROSI</name>